<dbReference type="EMBL" id="LWDP01000031">
    <property type="protein sequence ID" value="ORD94140.1"/>
    <property type="molecule type" value="Genomic_DNA"/>
</dbReference>
<sequence length="99" mass="11307">MTMGDNKNILQSVEQFKCNEIELSRCILVHLHNQTAVDYTSVQFYENWTKGAKDKNIKTVLLNYTSSEITVDDEMILVVNDPEDCSIEFTNDGPVTFIV</sequence>
<gene>
    <name evidence="1" type="ORF">ECANGB1_1119</name>
</gene>
<proteinExistence type="predicted"/>
<keyword evidence="2" id="KW-1185">Reference proteome</keyword>
<name>A0A1Y1S6T2_9MICR</name>
<dbReference type="AlphaFoldDB" id="A0A1Y1S6T2"/>
<dbReference type="VEuPathDB" id="MicrosporidiaDB:ECANGB1_1119"/>
<protein>
    <submittedName>
        <fullName evidence="1">Uncharacterized protein</fullName>
    </submittedName>
</protein>
<evidence type="ECO:0000313" key="2">
    <source>
        <dbReference type="Proteomes" id="UP000192639"/>
    </source>
</evidence>
<organism evidence="1 2">
    <name type="scientific">Enterospora canceri</name>
    <dbReference type="NCBI Taxonomy" id="1081671"/>
    <lineage>
        <taxon>Eukaryota</taxon>
        <taxon>Fungi</taxon>
        <taxon>Fungi incertae sedis</taxon>
        <taxon>Microsporidia</taxon>
        <taxon>Enterocytozoonidae</taxon>
        <taxon>Enterospora</taxon>
    </lineage>
</organism>
<accession>A0A1Y1S6T2</accession>
<reference evidence="1 2" key="1">
    <citation type="journal article" date="2017" name="Environ. Microbiol.">
        <title>Decay of the glycolytic pathway and adaptation to intranuclear parasitism within Enterocytozoonidae microsporidia.</title>
        <authorList>
            <person name="Wiredu Boakye D."/>
            <person name="Jaroenlak P."/>
            <person name="Prachumwat A."/>
            <person name="Williams T.A."/>
            <person name="Bateman K.S."/>
            <person name="Itsathitphaisarn O."/>
            <person name="Sritunyalucksana K."/>
            <person name="Paszkiewicz K.H."/>
            <person name="Moore K.A."/>
            <person name="Stentiford G.D."/>
            <person name="Williams B.A."/>
        </authorList>
    </citation>
    <scope>NUCLEOTIDE SEQUENCE [LARGE SCALE GENOMIC DNA]</scope>
    <source>
        <strain evidence="1 2">GB1</strain>
    </source>
</reference>
<evidence type="ECO:0000313" key="1">
    <source>
        <dbReference type="EMBL" id="ORD94140.1"/>
    </source>
</evidence>
<comment type="caution">
    <text evidence="1">The sequence shown here is derived from an EMBL/GenBank/DDBJ whole genome shotgun (WGS) entry which is preliminary data.</text>
</comment>
<dbReference type="Proteomes" id="UP000192639">
    <property type="component" value="Unassembled WGS sequence"/>
</dbReference>